<dbReference type="PROSITE" id="PS50048">
    <property type="entry name" value="ZN2_CY6_FUNGAL_2"/>
    <property type="match status" value="1"/>
</dbReference>
<evidence type="ECO:0000313" key="3">
    <source>
        <dbReference type="Proteomes" id="UP001362999"/>
    </source>
</evidence>
<protein>
    <submittedName>
        <fullName evidence="2">Zn(2)-C6 fungal-type domain-containing protein</fullName>
    </submittedName>
</protein>
<dbReference type="InterPro" id="IPR001138">
    <property type="entry name" value="Zn2Cys6_DnaBD"/>
</dbReference>
<comment type="caution">
    <text evidence="2">The sequence shown here is derived from an EMBL/GenBank/DDBJ whole genome shotgun (WGS) entry which is preliminary data.</text>
</comment>
<dbReference type="EMBL" id="JAWWNJ010000003">
    <property type="protein sequence ID" value="KAK7059736.1"/>
    <property type="molecule type" value="Genomic_DNA"/>
</dbReference>
<name>A0AAW0E5Z9_9AGAR</name>
<gene>
    <name evidence="2" type="ORF">R3P38DRAFT_2837543</name>
</gene>
<dbReference type="Gene3D" id="4.10.240.10">
    <property type="entry name" value="Zn(2)-C6 fungal-type DNA-binding domain"/>
    <property type="match status" value="1"/>
</dbReference>
<evidence type="ECO:0000259" key="1">
    <source>
        <dbReference type="PROSITE" id="PS50048"/>
    </source>
</evidence>
<sequence length="569" mass="62954">MPLPTSKMAPLLAPTDSLNRKIRKPPACNPCKARRVLCHPQPGGAPCPRCAEKEIKCTTTLPTRGKQLKSRVQTRQQHLTAPSLVLHCQPNFESSDACPQLTPEFVAHCFEGFVHDAFSLHPLIMATTIASDLRNVSYQLELLPQSTRILAFCSIAYGSFCSFHESILGDGLRPQCFHDAAFFSSNPELLGCGVRRIKACHALRFQALKNAWMARIIISQPSTENAAACYILDALEQIDETPTSNRPWATAYLAHLRALIPVWRTPSCPPNPPWEGAAGFTFLMFDALSSARVRKPVQITHQDQLLLSGAAPSLETLLCNLNQPQSNANIDIVLSTATTYMFHVTVLARELVDEITGEVARAKPLSAAVVLAFLDRLSTMHLLATLILDRLDLCIAQDLPTSVNESTALPGWCAVKAGFLVCFGFSSLTLTLYDELKYRDTYDQDWNLATKTFFARAHELATFGAKKIARGIRYLPKVHYAPSKYELFRAWADFFVEQADCERTAGRLPICIGFAHDILTLTDELKLLGYSLPGASSPDTFAVIERLENYANSSLSSLFLAETVHQEEI</sequence>
<keyword evidence="3" id="KW-1185">Reference proteome</keyword>
<organism evidence="2 3">
    <name type="scientific">Favolaschia claudopus</name>
    <dbReference type="NCBI Taxonomy" id="2862362"/>
    <lineage>
        <taxon>Eukaryota</taxon>
        <taxon>Fungi</taxon>
        <taxon>Dikarya</taxon>
        <taxon>Basidiomycota</taxon>
        <taxon>Agaricomycotina</taxon>
        <taxon>Agaricomycetes</taxon>
        <taxon>Agaricomycetidae</taxon>
        <taxon>Agaricales</taxon>
        <taxon>Marasmiineae</taxon>
        <taxon>Mycenaceae</taxon>
        <taxon>Favolaschia</taxon>
    </lineage>
</organism>
<dbReference type="GO" id="GO:0000981">
    <property type="term" value="F:DNA-binding transcription factor activity, RNA polymerase II-specific"/>
    <property type="evidence" value="ECO:0007669"/>
    <property type="project" value="InterPro"/>
</dbReference>
<dbReference type="SUPFAM" id="SSF57701">
    <property type="entry name" value="Zn2/Cys6 DNA-binding domain"/>
    <property type="match status" value="1"/>
</dbReference>
<accession>A0AAW0E5Z9</accession>
<dbReference type="PROSITE" id="PS00463">
    <property type="entry name" value="ZN2_CY6_FUNGAL_1"/>
    <property type="match status" value="1"/>
</dbReference>
<feature type="domain" description="Zn(2)-C6 fungal-type" evidence="1">
    <location>
        <begin position="27"/>
        <end position="59"/>
    </location>
</feature>
<proteinExistence type="predicted"/>
<dbReference type="AlphaFoldDB" id="A0AAW0E5Z9"/>
<dbReference type="InterPro" id="IPR036864">
    <property type="entry name" value="Zn2-C6_fun-type_DNA-bd_sf"/>
</dbReference>
<dbReference type="GO" id="GO:0008270">
    <property type="term" value="F:zinc ion binding"/>
    <property type="evidence" value="ECO:0007669"/>
    <property type="project" value="InterPro"/>
</dbReference>
<evidence type="ECO:0000313" key="2">
    <source>
        <dbReference type="EMBL" id="KAK7059736.1"/>
    </source>
</evidence>
<dbReference type="Proteomes" id="UP001362999">
    <property type="component" value="Unassembled WGS sequence"/>
</dbReference>
<reference evidence="2 3" key="1">
    <citation type="journal article" date="2024" name="J Genomics">
        <title>Draft genome sequencing and assembly of Favolaschia claudopus CIRM-BRFM 2984 isolated from oak limbs.</title>
        <authorList>
            <person name="Navarro D."/>
            <person name="Drula E."/>
            <person name="Chaduli D."/>
            <person name="Cazenave R."/>
            <person name="Ahrendt S."/>
            <person name="Wang J."/>
            <person name="Lipzen A."/>
            <person name="Daum C."/>
            <person name="Barry K."/>
            <person name="Grigoriev I.V."/>
            <person name="Favel A."/>
            <person name="Rosso M.N."/>
            <person name="Martin F."/>
        </authorList>
    </citation>
    <scope>NUCLEOTIDE SEQUENCE [LARGE SCALE GENOMIC DNA]</scope>
    <source>
        <strain evidence="2 3">CIRM-BRFM 2984</strain>
    </source>
</reference>